<keyword evidence="1" id="KW-0812">Transmembrane</keyword>
<proteinExistence type="predicted"/>
<evidence type="ECO:0000256" key="1">
    <source>
        <dbReference type="SAM" id="Phobius"/>
    </source>
</evidence>
<keyword evidence="1" id="KW-1133">Transmembrane helix</keyword>
<gene>
    <name evidence="2" type="ORF">AMECASPLE_006975</name>
</gene>
<keyword evidence="3" id="KW-1185">Reference proteome</keyword>
<dbReference type="EMBL" id="JAHRIP010037967">
    <property type="protein sequence ID" value="MEQ2294738.1"/>
    <property type="molecule type" value="Genomic_DNA"/>
</dbReference>
<evidence type="ECO:0000313" key="3">
    <source>
        <dbReference type="Proteomes" id="UP001469553"/>
    </source>
</evidence>
<name>A0ABV0YMW7_9TELE</name>
<evidence type="ECO:0008006" key="4">
    <source>
        <dbReference type="Google" id="ProtNLM"/>
    </source>
</evidence>
<evidence type="ECO:0000313" key="2">
    <source>
        <dbReference type="EMBL" id="MEQ2294738.1"/>
    </source>
</evidence>
<protein>
    <recommendedName>
        <fullName evidence="4">Transmembrane protein</fullName>
    </recommendedName>
</protein>
<keyword evidence="1" id="KW-0472">Membrane</keyword>
<dbReference type="Proteomes" id="UP001469553">
    <property type="component" value="Unassembled WGS sequence"/>
</dbReference>
<comment type="caution">
    <text evidence="2">The sequence shown here is derived from an EMBL/GenBank/DDBJ whole genome shotgun (WGS) entry which is preliminary data.</text>
</comment>
<accession>A0ABV0YMW7</accession>
<feature type="transmembrane region" description="Helical" evidence="1">
    <location>
        <begin position="63"/>
        <end position="83"/>
    </location>
</feature>
<reference evidence="2 3" key="1">
    <citation type="submission" date="2021-06" db="EMBL/GenBank/DDBJ databases">
        <authorList>
            <person name="Palmer J.M."/>
        </authorList>
    </citation>
    <scope>NUCLEOTIDE SEQUENCE [LARGE SCALE GENOMIC DNA]</scope>
    <source>
        <strain evidence="2 3">AS_MEX2019</strain>
        <tissue evidence="2">Muscle</tissue>
    </source>
</reference>
<sequence length="153" mass="17583">MELLMLEEMMGGKAAWIVGKRELSEVVATFMWDASGAKVCRHCVDGSTSTLRTTHSSCQTEKALFVFITVFIVLLMSQIKIFYQFKINGSIMLKTTGIFRAVQAWVGLWDLNKLFDFTFSRKETLFLLTTVQDKNHLFKQYSEPPLGCHFYVF</sequence>
<organism evidence="2 3">
    <name type="scientific">Ameca splendens</name>
    <dbReference type="NCBI Taxonomy" id="208324"/>
    <lineage>
        <taxon>Eukaryota</taxon>
        <taxon>Metazoa</taxon>
        <taxon>Chordata</taxon>
        <taxon>Craniata</taxon>
        <taxon>Vertebrata</taxon>
        <taxon>Euteleostomi</taxon>
        <taxon>Actinopterygii</taxon>
        <taxon>Neopterygii</taxon>
        <taxon>Teleostei</taxon>
        <taxon>Neoteleostei</taxon>
        <taxon>Acanthomorphata</taxon>
        <taxon>Ovalentaria</taxon>
        <taxon>Atherinomorphae</taxon>
        <taxon>Cyprinodontiformes</taxon>
        <taxon>Goodeidae</taxon>
        <taxon>Ameca</taxon>
    </lineage>
</organism>